<organism evidence="2 3">
    <name type="scientific">Blattamonas nauphoetae</name>
    <dbReference type="NCBI Taxonomy" id="2049346"/>
    <lineage>
        <taxon>Eukaryota</taxon>
        <taxon>Metamonada</taxon>
        <taxon>Preaxostyla</taxon>
        <taxon>Oxymonadida</taxon>
        <taxon>Blattamonas</taxon>
    </lineage>
</organism>
<evidence type="ECO:0000256" key="1">
    <source>
        <dbReference type="SAM" id="Phobius"/>
    </source>
</evidence>
<proteinExistence type="predicted"/>
<comment type="caution">
    <text evidence="2">The sequence shown here is derived from an EMBL/GenBank/DDBJ whole genome shotgun (WGS) entry which is preliminary data.</text>
</comment>
<sequence length="766" mass="84574">MFSRPSRYAIPNSHVFESTLRIYDERISLTGQNQTSLIAPFLKADLFSLSNSTFHFDLSTLVSSRDLLRVLSCISSSSAFLRDLTFLSDGIFTSPFYVQSSSLHLNSVSFVPLDTNSVSHGLLPSLVDTSDSPFISLINCRFAHSQTQGHSPLVSNGVDQQTYVSECSFTNITLATLTNFSTIGPHLQDSWHTAMNTFTDCEGETNGVIVGDFNRAGKAVFHNNTHDGCGTIFTEGTDRSSNTVLFRKERYRYFVGGSVSVASIAVTGSSARVEECRFLMRGRYKRSARLRAIFFNSLEDSLTVVKCRFQNMSNTDGIGGTALYVTNCDSLWVGGGSNVVWISSTAFAGAILLAGTIKNAVFENINFDTTEAMESSDMSPAAGGIYFAGSTNTSFLMTNSTVYLCSSQGVGGGVTFTNLLPTTSLQFKWTWFVRNGATNFVGLVSKPGGSIVLGITSNADTIDLKFTSCRFRSRLLHDKGDDLYAYPGWGLVLSPSIFDCCQSSGSAQSIYIDGVTGSKDTNWIPEDRVDTCPKISYDSPYLFKSTLFHIIFWPILGTFFLMVICCPFCCILNRKVCHIRRCSRCFHKSGKCLSMVFCCPCVVFGECQDRKYYNMENKETHEFDGDEDMATELQRGKNIKRSSMLGYISAARNRFYAVQDDRREFKLKQAQIKKNDSSFKPASLPTDGELKECEGQNVASAEAQCDVVQVSGTTEEEKADVLANEGANGQLAPYSFQTMRDNLAMLAFMPHSNVRNQSEHLLKIIE</sequence>
<evidence type="ECO:0000313" key="2">
    <source>
        <dbReference type="EMBL" id="KAK2963921.1"/>
    </source>
</evidence>
<keyword evidence="1" id="KW-1133">Transmembrane helix</keyword>
<name>A0ABQ9YJV1_9EUKA</name>
<dbReference type="InterPro" id="IPR011050">
    <property type="entry name" value="Pectin_lyase_fold/virulence"/>
</dbReference>
<dbReference type="EMBL" id="JARBJD010000004">
    <property type="protein sequence ID" value="KAK2963921.1"/>
    <property type="molecule type" value="Genomic_DNA"/>
</dbReference>
<gene>
    <name evidence="2" type="ORF">BLNAU_998</name>
</gene>
<reference evidence="2 3" key="1">
    <citation type="journal article" date="2022" name="bioRxiv">
        <title>Genomics of Preaxostyla Flagellates Illuminates Evolutionary Transitions and the Path Towards Mitochondrial Loss.</title>
        <authorList>
            <person name="Novak L.V.F."/>
            <person name="Treitli S.C."/>
            <person name="Pyrih J."/>
            <person name="Halakuc P."/>
            <person name="Pipaliya S.V."/>
            <person name="Vacek V."/>
            <person name="Brzon O."/>
            <person name="Soukal P."/>
            <person name="Eme L."/>
            <person name="Dacks J.B."/>
            <person name="Karnkowska A."/>
            <person name="Elias M."/>
            <person name="Hampl V."/>
        </authorList>
    </citation>
    <scope>NUCLEOTIDE SEQUENCE [LARGE SCALE GENOMIC DNA]</scope>
    <source>
        <strain evidence="2">NAU3</strain>
        <tissue evidence="2">Gut</tissue>
    </source>
</reference>
<feature type="transmembrane region" description="Helical" evidence="1">
    <location>
        <begin position="550"/>
        <end position="572"/>
    </location>
</feature>
<protein>
    <submittedName>
        <fullName evidence="2">Uncharacterized protein</fullName>
    </submittedName>
</protein>
<keyword evidence="1" id="KW-0472">Membrane</keyword>
<keyword evidence="3" id="KW-1185">Reference proteome</keyword>
<dbReference type="SUPFAM" id="SSF51126">
    <property type="entry name" value="Pectin lyase-like"/>
    <property type="match status" value="1"/>
</dbReference>
<accession>A0ABQ9YJV1</accession>
<evidence type="ECO:0000313" key="3">
    <source>
        <dbReference type="Proteomes" id="UP001281761"/>
    </source>
</evidence>
<dbReference type="Proteomes" id="UP001281761">
    <property type="component" value="Unassembled WGS sequence"/>
</dbReference>
<keyword evidence="1" id="KW-0812">Transmembrane</keyword>